<proteinExistence type="predicted"/>
<evidence type="ECO:0000256" key="4">
    <source>
        <dbReference type="ARBA" id="ARBA00022989"/>
    </source>
</evidence>
<dbReference type="PANTHER" id="PTHR11537">
    <property type="entry name" value="VOLTAGE-GATED POTASSIUM CHANNEL"/>
    <property type="match status" value="1"/>
</dbReference>
<comment type="caution">
    <text evidence="11">The sequence shown here is derived from an EMBL/GenBank/DDBJ whole genome shotgun (WGS) entry which is preliminary data.</text>
</comment>
<organism evidence="11 12">
    <name type="scientific">Oceanospirillum sediminis</name>
    <dbReference type="NCBI Taxonomy" id="2760088"/>
    <lineage>
        <taxon>Bacteria</taxon>
        <taxon>Pseudomonadati</taxon>
        <taxon>Pseudomonadota</taxon>
        <taxon>Gammaproteobacteria</taxon>
        <taxon>Oceanospirillales</taxon>
        <taxon>Oceanospirillaceae</taxon>
        <taxon>Oceanospirillum</taxon>
    </lineage>
</organism>
<keyword evidence="6 9" id="KW-0472">Membrane</keyword>
<feature type="coiled-coil region" evidence="8">
    <location>
        <begin position="239"/>
        <end position="266"/>
    </location>
</feature>
<feature type="transmembrane region" description="Helical" evidence="9">
    <location>
        <begin position="92"/>
        <end position="110"/>
    </location>
</feature>
<sequence length="298" mass="33164">MVDSIRSSSAIARYLGLAGVDPSENISARRWGRRLEWPMLFLALWMLISWYLSAVENDDHEIHHVTDVVIWLFFLTETLLLARLVDNTRRYLLTNWMNLVIIIMGIPVLWGEDAFISVLRILRVILILTLLLPLGSTVRDILSRNHLGTTLLISALFVGVSGTFISVIDPAIGTPWDGIWWAIVTITTVGYGDIVPASTAGKIFGTILILSGIGLFSLLTASFSVFFLSREEEEVVDKETELLQRIDGLETRMSALELNISRMLDNQQALLSRTSLLDKSHSANTGKKGESDGEAPIL</sequence>
<keyword evidence="4 9" id="KW-1133">Transmembrane helix</keyword>
<feature type="transmembrane region" description="Helical" evidence="9">
    <location>
        <begin position="68"/>
        <end position="85"/>
    </location>
</feature>
<evidence type="ECO:0000313" key="12">
    <source>
        <dbReference type="Proteomes" id="UP000565262"/>
    </source>
</evidence>
<evidence type="ECO:0000256" key="7">
    <source>
        <dbReference type="ARBA" id="ARBA00023303"/>
    </source>
</evidence>
<dbReference type="Pfam" id="PF07885">
    <property type="entry name" value="Ion_trans_2"/>
    <property type="match status" value="1"/>
</dbReference>
<evidence type="ECO:0000256" key="6">
    <source>
        <dbReference type="ARBA" id="ARBA00023136"/>
    </source>
</evidence>
<comment type="subcellular location">
    <subcellularLocation>
        <location evidence="1">Membrane</location>
        <topology evidence="1">Multi-pass membrane protein</topology>
    </subcellularLocation>
</comment>
<keyword evidence="7 11" id="KW-0407">Ion channel</keyword>
<dbReference type="AlphaFoldDB" id="A0A839IKZ1"/>
<feature type="transmembrane region" description="Helical" evidence="9">
    <location>
        <begin position="147"/>
        <end position="172"/>
    </location>
</feature>
<accession>A0A839IKZ1</accession>
<gene>
    <name evidence="11" type="ORF">H4O21_01075</name>
</gene>
<protein>
    <submittedName>
        <fullName evidence="11">Two pore domain potassium channel family protein</fullName>
    </submittedName>
</protein>
<evidence type="ECO:0000256" key="2">
    <source>
        <dbReference type="ARBA" id="ARBA00022448"/>
    </source>
</evidence>
<keyword evidence="2" id="KW-0813">Transport</keyword>
<dbReference type="SUPFAM" id="SSF81324">
    <property type="entry name" value="Voltage-gated potassium channels"/>
    <property type="match status" value="1"/>
</dbReference>
<feature type="transmembrane region" description="Helical" evidence="9">
    <location>
        <begin position="207"/>
        <end position="228"/>
    </location>
</feature>
<dbReference type="GO" id="GO:0001508">
    <property type="term" value="P:action potential"/>
    <property type="evidence" value="ECO:0007669"/>
    <property type="project" value="TreeGrafter"/>
</dbReference>
<dbReference type="InterPro" id="IPR013099">
    <property type="entry name" value="K_chnl_dom"/>
</dbReference>
<dbReference type="GO" id="GO:0005249">
    <property type="term" value="F:voltage-gated potassium channel activity"/>
    <property type="evidence" value="ECO:0007669"/>
    <property type="project" value="InterPro"/>
</dbReference>
<dbReference type="InterPro" id="IPR028325">
    <property type="entry name" value="VG_K_chnl"/>
</dbReference>
<dbReference type="InterPro" id="IPR027359">
    <property type="entry name" value="Volt_channel_dom_sf"/>
</dbReference>
<dbReference type="Proteomes" id="UP000565262">
    <property type="component" value="Unassembled WGS sequence"/>
</dbReference>
<keyword evidence="12" id="KW-1185">Reference proteome</keyword>
<evidence type="ECO:0000256" key="9">
    <source>
        <dbReference type="SAM" id="Phobius"/>
    </source>
</evidence>
<evidence type="ECO:0000256" key="1">
    <source>
        <dbReference type="ARBA" id="ARBA00004141"/>
    </source>
</evidence>
<feature type="transmembrane region" description="Helical" evidence="9">
    <location>
        <begin position="116"/>
        <end position="135"/>
    </location>
</feature>
<evidence type="ECO:0000256" key="8">
    <source>
        <dbReference type="SAM" id="Coils"/>
    </source>
</evidence>
<feature type="transmembrane region" description="Helical" evidence="9">
    <location>
        <begin position="178"/>
        <end position="195"/>
    </location>
</feature>
<feature type="transmembrane region" description="Helical" evidence="9">
    <location>
        <begin position="35"/>
        <end position="53"/>
    </location>
</feature>
<name>A0A839IKZ1_9GAMM</name>
<evidence type="ECO:0000256" key="3">
    <source>
        <dbReference type="ARBA" id="ARBA00022692"/>
    </source>
</evidence>
<keyword evidence="3 9" id="KW-0812">Transmembrane</keyword>
<reference evidence="11 12" key="1">
    <citation type="submission" date="2020-08" db="EMBL/GenBank/DDBJ databases">
        <title>Oceanospirillum sp. nov. isolated from marine sediment.</title>
        <authorList>
            <person name="Ji X."/>
        </authorList>
    </citation>
    <scope>NUCLEOTIDE SEQUENCE [LARGE SCALE GENOMIC DNA]</scope>
    <source>
        <strain evidence="11 12">D5</strain>
    </source>
</reference>
<dbReference type="EMBL" id="JACJFM010000001">
    <property type="protein sequence ID" value="MBB1485212.1"/>
    <property type="molecule type" value="Genomic_DNA"/>
</dbReference>
<dbReference type="GO" id="GO:0008076">
    <property type="term" value="C:voltage-gated potassium channel complex"/>
    <property type="evidence" value="ECO:0007669"/>
    <property type="project" value="InterPro"/>
</dbReference>
<evidence type="ECO:0000259" key="10">
    <source>
        <dbReference type="Pfam" id="PF07885"/>
    </source>
</evidence>
<dbReference type="Gene3D" id="1.10.287.70">
    <property type="match status" value="1"/>
</dbReference>
<dbReference type="RefSeq" id="WP_182806984.1">
    <property type="nucleotide sequence ID" value="NZ_JACJFM010000001.1"/>
</dbReference>
<dbReference type="PRINTS" id="PR00169">
    <property type="entry name" value="KCHANNEL"/>
</dbReference>
<keyword evidence="5" id="KW-0406">Ion transport</keyword>
<evidence type="ECO:0000256" key="5">
    <source>
        <dbReference type="ARBA" id="ARBA00023065"/>
    </source>
</evidence>
<evidence type="ECO:0000313" key="11">
    <source>
        <dbReference type="EMBL" id="MBB1485212.1"/>
    </source>
</evidence>
<dbReference type="Gene3D" id="1.20.120.350">
    <property type="entry name" value="Voltage-gated potassium channels. Chain C"/>
    <property type="match status" value="1"/>
</dbReference>
<feature type="domain" description="Potassium channel" evidence="10">
    <location>
        <begin position="155"/>
        <end position="227"/>
    </location>
</feature>
<keyword evidence="8" id="KW-0175">Coiled coil</keyword>
<dbReference type="PANTHER" id="PTHR11537:SF254">
    <property type="entry name" value="POTASSIUM VOLTAGE-GATED CHANNEL PROTEIN SHAB"/>
    <property type="match status" value="1"/>
</dbReference>